<feature type="compositionally biased region" description="Basic and acidic residues" evidence="1">
    <location>
        <begin position="35"/>
        <end position="50"/>
    </location>
</feature>
<feature type="region of interest" description="Disordered" evidence="1">
    <location>
        <begin position="20"/>
        <end position="78"/>
    </location>
</feature>
<dbReference type="AlphaFoldDB" id="A0A5B7F0P2"/>
<proteinExistence type="predicted"/>
<protein>
    <submittedName>
        <fullName evidence="2">Uncharacterized protein</fullName>
    </submittedName>
</protein>
<dbReference type="EMBL" id="VSRR010004850">
    <property type="protein sequence ID" value="MPC40890.1"/>
    <property type="molecule type" value="Genomic_DNA"/>
</dbReference>
<accession>A0A5B7F0P2</accession>
<reference evidence="2 3" key="1">
    <citation type="submission" date="2019-05" db="EMBL/GenBank/DDBJ databases">
        <title>Another draft genome of Portunus trituberculatus and its Hox gene families provides insights of decapod evolution.</title>
        <authorList>
            <person name="Jeong J.-H."/>
            <person name="Song I."/>
            <person name="Kim S."/>
            <person name="Choi T."/>
            <person name="Kim D."/>
            <person name="Ryu S."/>
            <person name="Kim W."/>
        </authorList>
    </citation>
    <scope>NUCLEOTIDE SEQUENCE [LARGE SCALE GENOMIC DNA]</scope>
    <source>
        <tissue evidence="2">Muscle</tissue>
    </source>
</reference>
<feature type="compositionally biased region" description="Polar residues" evidence="1">
    <location>
        <begin position="24"/>
        <end position="34"/>
    </location>
</feature>
<keyword evidence="3" id="KW-1185">Reference proteome</keyword>
<feature type="compositionally biased region" description="Polar residues" evidence="1">
    <location>
        <begin position="51"/>
        <end position="60"/>
    </location>
</feature>
<evidence type="ECO:0000313" key="3">
    <source>
        <dbReference type="Proteomes" id="UP000324222"/>
    </source>
</evidence>
<gene>
    <name evidence="2" type="ORF">E2C01_034464</name>
</gene>
<evidence type="ECO:0000313" key="2">
    <source>
        <dbReference type="EMBL" id="MPC40890.1"/>
    </source>
</evidence>
<sequence length="78" mass="8800">MAPPGGALCRDLSIPDARNCRLSVPTTERGNSPETARDSFGARRSQESRSNHVNHTTLLSSYYKRLGDQRARRKREKD</sequence>
<dbReference type="Proteomes" id="UP000324222">
    <property type="component" value="Unassembled WGS sequence"/>
</dbReference>
<name>A0A5B7F0P2_PORTR</name>
<comment type="caution">
    <text evidence="2">The sequence shown here is derived from an EMBL/GenBank/DDBJ whole genome shotgun (WGS) entry which is preliminary data.</text>
</comment>
<organism evidence="2 3">
    <name type="scientific">Portunus trituberculatus</name>
    <name type="common">Swimming crab</name>
    <name type="synonym">Neptunus trituberculatus</name>
    <dbReference type="NCBI Taxonomy" id="210409"/>
    <lineage>
        <taxon>Eukaryota</taxon>
        <taxon>Metazoa</taxon>
        <taxon>Ecdysozoa</taxon>
        <taxon>Arthropoda</taxon>
        <taxon>Crustacea</taxon>
        <taxon>Multicrustacea</taxon>
        <taxon>Malacostraca</taxon>
        <taxon>Eumalacostraca</taxon>
        <taxon>Eucarida</taxon>
        <taxon>Decapoda</taxon>
        <taxon>Pleocyemata</taxon>
        <taxon>Brachyura</taxon>
        <taxon>Eubrachyura</taxon>
        <taxon>Portunoidea</taxon>
        <taxon>Portunidae</taxon>
        <taxon>Portuninae</taxon>
        <taxon>Portunus</taxon>
    </lineage>
</organism>
<evidence type="ECO:0000256" key="1">
    <source>
        <dbReference type="SAM" id="MobiDB-lite"/>
    </source>
</evidence>